<keyword evidence="1" id="KW-0175">Coiled coil</keyword>
<keyword evidence="2" id="KW-0472">Membrane</keyword>
<evidence type="ECO:0000313" key="3">
    <source>
        <dbReference type="EMBL" id="OKH43441.1"/>
    </source>
</evidence>
<protein>
    <submittedName>
        <fullName evidence="3">Uncharacterized protein</fullName>
    </submittedName>
</protein>
<accession>A0A1U7IY04</accession>
<proteinExistence type="predicted"/>
<evidence type="ECO:0000256" key="2">
    <source>
        <dbReference type="SAM" id="Phobius"/>
    </source>
</evidence>
<keyword evidence="2" id="KW-0812">Transmembrane</keyword>
<name>A0A1U7IY04_9CYAN</name>
<feature type="coiled-coil region" evidence="1">
    <location>
        <begin position="145"/>
        <end position="179"/>
    </location>
</feature>
<feature type="transmembrane region" description="Helical" evidence="2">
    <location>
        <begin position="12"/>
        <end position="33"/>
    </location>
</feature>
<evidence type="ECO:0000256" key="1">
    <source>
        <dbReference type="SAM" id="Coils"/>
    </source>
</evidence>
<comment type="caution">
    <text evidence="3">The sequence shown here is derived from an EMBL/GenBank/DDBJ whole genome shotgun (WGS) entry which is preliminary data.</text>
</comment>
<feature type="transmembrane region" description="Helical" evidence="2">
    <location>
        <begin position="45"/>
        <end position="68"/>
    </location>
</feature>
<dbReference type="Proteomes" id="UP000185557">
    <property type="component" value="Unassembled WGS sequence"/>
</dbReference>
<dbReference type="RefSeq" id="WP_073611146.1">
    <property type="nucleotide sequence ID" value="NZ_MRCG01000033.1"/>
</dbReference>
<reference evidence="3 4" key="1">
    <citation type="submission" date="2016-11" db="EMBL/GenBank/DDBJ databases">
        <title>Draft Genome Sequences of Nine Cyanobacterial Strains from Diverse Habitats.</title>
        <authorList>
            <person name="Zhu T."/>
            <person name="Hou S."/>
            <person name="Lu X."/>
            <person name="Hess W.R."/>
        </authorList>
    </citation>
    <scope>NUCLEOTIDE SEQUENCE [LARGE SCALE GENOMIC DNA]</scope>
    <source>
        <strain evidence="3 4">NIES-30</strain>
    </source>
</reference>
<keyword evidence="4" id="KW-1185">Reference proteome</keyword>
<keyword evidence="2" id="KW-1133">Transmembrane helix</keyword>
<dbReference type="AlphaFoldDB" id="A0A1U7IY04"/>
<organism evidence="3 4">
    <name type="scientific">Phormidium tenue NIES-30</name>
    <dbReference type="NCBI Taxonomy" id="549789"/>
    <lineage>
        <taxon>Bacteria</taxon>
        <taxon>Bacillati</taxon>
        <taxon>Cyanobacteriota</taxon>
        <taxon>Cyanophyceae</taxon>
        <taxon>Oscillatoriophycideae</taxon>
        <taxon>Oscillatoriales</taxon>
        <taxon>Oscillatoriaceae</taxon>
        <taxon>Phormidium</taxon>
    </lineage>
</organism>
<sequence length="192" mass="21727">MNRVKQASTIGGAILIVVPLIGDKIMDMLVAVFNEGELTLGKFGLLLGSLFLVGLMVWVVQSGILKLFSDLIRKFRRTDEVEDTRGKLKIARKTIKQGLEYLKVQQSKFDTNVSSASQKVIELNAMDRSFTQRKRQAAGVVMSLKKDYRDNLIALEKAIEQLYKNINDAENILEEADEWSRKAAKRYYKGPN</sequence>
<gene>
    <name evidence="3" type="ORF">NIES30_24840</name>
</gene>
<dbReference type="EMBL" id="MRCG01000033">
    <property type="protein sequence ID" value="OKH43441.1"/>
    <property type="molecule type" value="Genomic_DNA"/>
</dbReference>
<evidence type="ECO:0000313" key="4">
    <source>
        <dbReference type="Proteomes" id="UP000185557"/>
    </source>
</evidence>